<sequence length="71" mass="8324">MIDRIFWVEGDWFNNGGTVDEQTYMRRCPMTQHVLETDEHFTGASFQNKQASCIELCVNHRKVASTVYKPR</sequence>
<organism evidence="1 2">
    <name type="scientific">Klebsiella variicola</name>
    <dbReference type="NCBI Taxonomy" id="244366"/>
    <lineage>
        <taxon>Bacteria</taxon>
        <taxon>Pseudomonadati</taxon>
        <taxon>Pseudomonadota</taxon>
        <taxon>Gammaproteobacteria</taxon>
        <taxon>Enterobacterales</taxon>
        <taxon>Enterobacteriaceae</taxon>
        <taxon>Klebsiella/Raoultella group</taxon>
        <taxon>Klebsiella</taxon>
        <taxon>Klebsiella pneumoniae complex</taxon>
    </lineage>
</organism>
<protein>
    <submittedName>
        <fullName evidence="1">LuxR family transcriptional regulatory, chaperone HchA-associated</fullName>
    </submittedName>
</protein>
<comment type="caution">
    <text evidence="1">The sequence shown here is derived from an EMBL/GenBank/DDBJ whole genome shotgun (WGS) entry which is preliminary data.</text>
</comment>
<dbReference type="EMBL" id="UGKR01000003">
    <property type="protein sequence ID" value="STS91325.1"/>
    <property type="molecule type" value="Genomic_DNA"/>
</dbReference>
<reference evidence="1 2" key="1">
    <citation type="submission" date="2018-06" db="EMBL/GenBank/DDBJ databases">
        <authorList>
            <consortium name="Pathogen Informatics"/>
            <person name="Doyle S."/>
        </authorList>
    </citation>
    <scope>NUCLEOTIDE SEQUENCE [LARGE SCALE GENOMIC DNA]</scope>
    <source>
        <strain evidence="1 2">NCTC9177</strain>
    </source>
</reference>
<evidence type="ECO:0000313" key="1">
    <source>
        <dbReference type="EMBL" id="STS91325.1"/>
    </source>
</evidence>
<dbReference type="Proteomes" id="UP000254545">
    <property type="component" value="Unassembled WGS sequence"/>
</dbReference>
<gene>
    <name evidence="1" type="ORF">NCTC9177_05231</name>
</gene>
<evidence type="ECO:0000313" key="2">
    <source>
        <dbReference type="Proteomes" id="UP000254545"/>
    </source>
</evidence>
<proteinExistence type="predicted"/>
<dbReference type="AlphaFoldDB" id="A0A7H4MLX5"/>
<name>A0A7H4MLX5_KLEVA</name>
<accession>A0A7H4MLX5</accession>